<evidence type="ECO:0000313" key="4">
    <source>
        <dbReference type="EMBL" id="RUT31005.1"/>
    </source>
</evidence>
<evidence type="ECO:0000313" key="5">
    <source>
        <dbReference type="Proteomes" id="UP000281547"/>
    </source>
</evidence>
<dbReference type="Gene3D" id="3.40.1620.10">
    <property type="entry name" value="YefM-like domain"/>
    <property type="match status" value="1"/>
</dbReference>
<dbReference type="InterPro" id="IPR036165">
    <property type="entry name" value="YefM-like_sf"/>
</dbReference>
<comment type="caution">
    <text evidence="4">The sequence shown here is derived from an EMBL/GenBank/DDBJ whole genome shotgun (WGS) entry which is preliminary data.</text>
</comment>
<accession>A0A433XAA7</accession>
<name>A0A433XAA7_9HYPH</name>
<comment type="similarity">
    <text evidence="1 2">Belongs to the phD/YefM antitoxin family.</text>
</comment>
<dbReference type="EMBL" id="RZNJ01000003">
    <property type="protein sequence ID" value="RUT31005.1"/>
    <property type="molecule type" value="Genomic_DNA"/>
</dbReference>
<dbReference type="NCBIfam" id="TIGR01552">
    <property type="entry name" value="phd_fam"/>
    <property type="match status" value="1"/>
</dbReference>
<dbReference type="Pfam" id="PF02604">
    <property type="entry name" value="PhdYeFM_antitox"/>
    <property type="match status" value="1"/>
</dbReference>
<dbReference type="OrthoDB" id="72009at2"/>
<reference evidence="4 5" key="1">
    <citation type="journal article" date="2016" name="Int. J. Syst. Evol. Microbiol.">
        <title>Arsenicitalea aurantiaca gen. nov., sp. nov., a new member of the family Hyphomicrobiaceae, isolated from high-arsenic sediment.</title>
        <authorList>
            <person name="Mu Y."/>
            <person name="Zhou L."/>
            <person name="Zeng X.C."/>
            <person name="Liu L."/>
            <person name="Pan Y."/>
            <person name="Chen X."/>
            <person name="Wang J."/>
            <person name="Li S."/>
            <person name="Li W.J."/>
            <person name="Wang Y."/>
        </authorList>
    </citation>
    <scope>NUCLEOTIDE SEQUENCE [LARGE SCALE GENOMIC DNA]</scope>
    <source>
        <strain evidence="4 5">42-50</strain>
    </source>
</reference>
<dbReference type="AlphaFoldDB" id="A0A433XAA7"/>
<organism evidence="4 5">
    <name type="scientific">Arsenicitalea aurantiaca</name>
    <dbReference type="NCBI Taxonomy" id="1783274"/>
    <lineage>
        <taxon>Bacteria</taxon>
        <taxon>Pseudomonadati</taxon>
        <taxon>Pseudomonadota</taxon>
        <taxon>Alphaproteobacteria</taxon>
        <taxon>Hyphomicrobiales</taxon>
        <taxon>Devosiaceae</taxon>
        <taxon>Arsenicitalea</taxon>
    </lineage>
</organism>
<evidence type="ECO:0000256" key="3">
    <source>
        <dbReference type="SAM" id="MobiDB-lite"/>
    </source>
</evidence>
<evidence type="ECO:0000256" key="1">
    <source>
        <dbReference type="ARBA" id="ARBA00009981"/>
    </source>
</evidence>
<evidence type="ECO:0000256" key="2">
    <source>
        <dbReference type="RuleBase" id="RU362080"/>
    </source>
</evidence>
<dbReference type="RefSeq" id="WP_127188251.1">
    <property type="nucleotide sequence ID" value="NZ_RZNJ01000003.1"/>
</dbReference>
<comment type="function">
    <text evidence="2">Antitoxin component of a type II toxin-antitoxin (TA) system.</text>
</comment>
<sequence length="87" mass="9378">MPETVITARAFNQDTSAAKRAAEAGPVVITDRGRPTHVLLTEAEYRRLRGRPQSLLDALAQPGGPDTDFDIELPARTVEPVGADIEP</sequence>
<protein>
    <recommendedName>
        <fullName evidence="2">Antitoxin</fullName>
    </recommendedName>
</protein>
<feature type="region of interest" description="Disordered" evidence="3">
    <location>
        <begin position="60"/>
        <end position="87"/>
    </location>
</feature>
<dbReference type="Proteomes" id="UP000281547">
    <property type="component" value="Unassembled WGS sequence"/>
</dbReference>
<keyword evidence="5" id="KW-1185">Reference proteome</keyword>
<dbReference type="SUPFAM" id="SSF143120">
    <property type="entry name" value="YefM-like"/>
    <property type="match status" value="1"/>
</dbReference>
<proteinExistence type="inferred from homology"/>
<dbReference type="InterPro" id="IPR006442">
    <property type="entry name" value="Antitoxin_Phd/YefM"/>
</dbReference>
<gene>
    <name evidence="4" type="ORF">EMQ25_08995</name>
</gene>